<feature type="region of interest" description="Disordered" evidence="1">
    <location>
        <begin position="246"/>
        <end position="266"/>
    </location>
</feature>
<proteinExistence type="predicted"/>
<feature type="transmembrane region" description="Helical" evidence="2">
    <location>
        <begin position="6"/>
        <end position="27"/>
    </location>
</feature>
<dbReference type="PANTHER" id="PTHR21592:SF23">
    <property type="entry name" value="DAUER UP-REGULATED"/>
    <property type="match status" value="1"/>
</dbReference>
<comment type="caution">
    <text evidence="3">The sequence shown here is derived from an EMBL/GenBank/DDBJ whole genome shotgun (WGS) entry which is preliminary data.</text>
</comment>
<sequence length="266" mass="29406">MLLDYVQFLYVLTSVNAIWFVIFHIYCSSGRVSSGEEDIEPVRPPQASGRRKSAEKRVPQQGFDRRPTPKGGVQQSPAPLKIRAPEQNKMMGTYDPNYQTLAGLNNDDVFAKKDGGGARPLNIRAPAQNKMMGTYDPNYQTLAGLNNEDVFKKKEEAPAAGGNVQIRPPEQNKMVGTYDPNYQTLAGLNNEDMFKKKETGGGLAAGGPTGGGALKIKPPEQKKVMGTYDPNYQTLAGLNNEDIFKPKAENKKKEGKEDNENRWCTY</sequence>
<reference evidence="3 4" key="1">
    <citation type="submission" date="2023-08" db="EMBL/GenBank/DDBJ databases">
        <title>A Necator americanus chromosomal reference genome.</title>
        <authorList>
            <person name="Ilik V."/>
            <person name="Petrzelkova K.J."/>
            <person name="Pardy F."/>
            <person name="Fuh T."/>
            <person name="Niatou-Singa F.S."/>
            <person name="Gouil Q."/>
            <person name="Baker L."/>
            <person name="Ritchie M.E."/>
            <person name="Jex A.R."/>
            <person name="Gazzola D."/>
            <person name="Li H."/>
            <person name="Toshio Fujiwara R."/>
            <person name="Zhan B."/>
            <person name="Aroian R.V."/>
            <person name="Pafco B."/>
            <person name="Schwarz E.M."/>
        </authorList>
    </citation>
    <scope>NUCLEOTIDE SEQUENCE [LARGE SCALE GENOMIC DNA]</scope>
    <source>
        <strain evidence="3 4">Aroian</strain>
        <tissue evidence="3">Whole animal</tissue>
    </source>
</reference>
<keyword evidence="2" id="KW-0472">Membrane</keyword>
<name>A0ABR1DIN1_NECAM</name>
<keyword evidence="4" id="KW-1185">Reference proteome</keyword>
<protein>
    <recommendedName>
        <fullName evidence="5">Calponin family repeat-containing domain protein</fullName>
    </recommendedName>
</protein>
<evidence type="ECO:0000313" key="3">
    <source>
        <dbReference type="EMBL" id="KAK6750335.1"/>
    </source>
</evidence>
<evidence type="ECO:0000313" key="4">
    <source>
        <dbReference type="Proteomes" id="UP001303046"/>
    </source>
</evidence>
<gene>
    <name evidence="3" type="primary">Necator_chrIV.g15652</name>
    <name evidence="3" type="ORF">RB195_002357</name>
</gene>
<dbReference type="EMBL" id="JAVFWL010000004">
    <property type="protein sequence ID" value="KAK6750335.1"/>
    <property type="molecule type" value="Genomic_DNA"/>
</dbReference>
<evidence type="ECO:0008006" key="5">
    <source>
        <dbReference type="Google" id="ProtNLM"/>
    </source>
</evidence>
<keyword evidence="2" id="KW-1133">Transmembrane helix</keyword>
<feature type="compositionally biased region" description="Basic and acidic residues" evidence="1">
    <location>
        <begin position="55"/>
        <end position="67"/>
    </location>
</feature>
<dbReference type="Pfam" id="PF03057">
    <property type="entry name" value="DUF236"/>
    <property type="match status" value="4"/>
</dbReference>
<feature type="region of interest" description="Disordered" evidence="1">
    <location>
        <begin position="34"/>
        <end position="85"/>
    </location>
</feature>
<organism evidence="3 4">
    <name type="scientific">Necator americanus</name>
    <name type="common">Human hookworm</name>
    <dbReference type="NCBI Taxonomy" id="51031"/>
    <lineage>
        <taxon>Eukaryota</taxon>
        <taxon>Metazoa</taxon>
        <taxon>Ecdysozoa</taxon>
        <taxon>Nematoda</taxon>
        <taxon>Chromadorea</taxon>
        <taxon>Rhabditida</taxon>
        <taxon>Rhabditina</taxon>
        <taxon>Rhabditomorpha</taxon>
        <taxon>Strongyloidea</taxon>
        <taxon>Ancylostomatidae</taxon>
        <taxon>Bunostominae</taxon>
        <taxon>Necator</taxon>
    </lineage>
</organism>
<evidence type="ECO:0000256" key="1">
    <source>
        <dbReference type="SAM" id="MobiDB-lite"/>
    </source>
</evidence>
<evidence type="ECO:0000256" key="2">
    <source>
        <dbReference type="SAM" id="Phobius"/>
    </source>
</evidence>
<dbReference type="PANTHER" id="PTHR21592">
    <property type="entry name" value="CHROMOSOME UNDETERMINED SCAFFOLD_25, WHOLE GENOME SHOTGUN SEQUENCE"/>
    <property type="match status" value="1"/>
</dbReference>
<dbReference type="InterPro" id="IPR004296">
    <property type="entry name" value="DUF236"/>
</dbReference>
<keyword evidence="2" id="KW-0812">Transmembrane</keyword>
<dbReference type="Proteomes" id="UP001303046">
    <property type="component" value="Unassembled WGS sequence"/>
</dbReference>
<accession>A0ABR1DIN1</accession>